<dbReference type="PhylomeDB" id="Q88K56"/>
<evidence type="ECO:0000256" key="3">
    <source>
        <dbReference type="ARBA" id="ARBA00012239"/>
    </source>
</evidence>
<keyword evidence="5" id="KW-0001">2Fe-2S</keyword>
<dbReference type="GO" id="GO:0051537">
    <property type="term" value="F:2 iron, 2 sulfur cluster binding"/>
    <property type="evidence" value="ECO:0007669"/>
    <property type="project" value="UniProtKB-KW"/>
</dbReference>
<dbReference type="GO" id="GO:0031071">
    <property type="term" value="F:cysteine desulfurase activity"/>
    <property type="evidence" value="ECO:0007669"/>
    <property type="project" value="UniProtKB-EC"/>
</dbReference>
<dbReference type="SUPFAM" id="SSF53383">
    <property type="entry name" value="PLP-dependent transferases"/>
    <property type="match status" value="1"/>
</dbReference>
<evidence type="ECO:0000313" key="14">
    <source>
        <dbReference type="Proteomes" id="UP000000556"/>
    </source>
</evidence>
<dbReference type="STRING" id="160488.PP_2435"/>
<name>Q88K56_PSEPK</name>
<dbReference type="GO" id="GO:0046872">
    <property type="term" value="F:metal ion binding"/>
    <property type="evidence" value="ECO:0007669"/>
    <property type="project" value="UniProtKB-KW"/>
</dbReference>
<evidence type="ECO:0000256" key="6">
    <source>
        <dbReference type="ARBA" id="ARBA00022723"/>
    </source>
</evidence>
<reference evidence="13 14" key="2">
    <citation type="journal article" date="2016" name="Environ. Microbiol.">
        <title>The revisited genome of Pseudomonas putida KT2440 enlightens its value as a robust metabolic chassis.</title>
        <authorList>
            <person name="Belda E."/>
            <person name="van Heck R.G."/>
            <person name="Lopez-Sanchez M.J."/>
            <person name="Cruveiller S."/>
            <person name="Barbe V."/>
            <person name="Fraser C."/>
            <person name="Klenk H.P."/>
            <person name="Petersen J."/>
            <person name="Morgat A."/>
            <person name="Nikel P.I."/>
            <person name="Vallenet D."/>
            <person name="Rouy Z."/>
            <person name="Sekowska A."/>
            <person name="Martins Dos Santos V.A."/>
            <person name="de Lorenzo V."/>
            <person name="Danchin A."/>
            <person name="Medigue C."/>
        </authorList>
    </citation>
    <scope>NUCLEOTIDE SEQUENCE [LARGE SCALE GENOMIC DNA]</scope>
    <source>
        <strain evidence="14">ATCC 47054 / DSM 6125 / CFBP 8728 / NCIMB 11950 / KT2440</strain>
    </source>
</reference>
<evidence type="ECO:0000256" key="7">
    <source>
        <dbReference type="ARBA" id="ARBA00022898"/>
    </source>
</evidence>
<keyword evidence="9" id="KW-0411">Iron-sulfur</keyword>
<evidence type="ECO:0000256" key="11">
    <source>
        <dbReference type="RuleBase" id="RU004504"/>
    </source>
</evidence>
<dbReference type="PIRSF" id="PIRSF005572">
    <property type="entry name" value="NifS"/>
    <property type="match status" value="1"/>
</dbReference>
<dbReference type="eggNOG" id="COG1104">
    <property type="taxonomic scope" value="Bacteria"/>
</dbReference>
<dbReference type="BioCyc" id="PPUT160488:G1G01-2600-MONOMER"/>
<evidence type="ECO:0000256" key="5">
    <source>
        <dbReference type="ARBA" id="ARBA00022714"/>
    </source>
</evidence>
<keyword evidence="7" id="KW-0663">Pyridoxal phosphate</keyword>
<comment type="cofactor">
    <cofactor evidence="1 11">
        <name>pyridoxal 5'-phosphate</name>
        <dbReference type="ChEBI" id="CHEBI:597326"/>
    </cofactor>
</comment>
<evidence type="ECO:0000256" key="10">
    <source>
        <dbReference type="ARBA" id="ARBA00050776"/>
    </source>
</evidence>
<protein>
    <recommendedName>
        <fullName evidence="3">cysteine desulfurase</fullName>
        <ecNumber evidence="3">2.8.1.7</ecNumber>
    </recommendedName>
</protein>
<dbReference type="Gene3D" id="3.40.640.10">
    <property type="entry name" value="Type I PLP-dependent aspartate aminotransferase-like (Major domain)"/>
    <property type="match status" value="1"/>
</dbReference>
<organism evidence="13 14">
    <name type="scientific">Pseudomonas putida (strain ATCC 47054 / DSM 6125 / CFBP 8728 / NCIMB 11950 / KT2440)</name>
    <dbReference type="NCBI Taxonomy" id="160488"/>
    <lineage>
        <taxon>Bacteria</taxon>
        <taxon>Pseudomonadati</taxon>
        <taxon>Pseudomonadota</taxon>
        <taxon>Gammaproteobacteria</taxon>
        <taxon>Pseudomonadales</taxon>
        <taxon>Pseudomonadaceae</taxon>
        <taxon>Pseudomonas</taxon>
    </lineage>
</organism>
<evidence type="ECO:0000313" key="13">
    <source>
        <dbReference type="EMBL" id="AAN68047.1"/>
    </source>
</evidence>
<evidence type="ECO:0000256" key="8">
    <source>
        <dbReference type="ARBA" id="ARBA00023004"/>
    </source>
</evidence>
<proteinExistence type="inferred from homology"/>
<feature type="domain" description="Aminotransferase class V" evidence="12">
    <location>
        <begin position="28"/>
        <end position="388"/>
    </location>
</feature>
<keyword evidence="8" id="KW-0408">Iron</keyword>
<keyword evidence="14" id="KW-1185">Reference proteome</keyword>
<dbReference type="EC" id="2.8.1.7" evidence="3"/>
<dbReference type="FunFam" id="3.40.640.10:FF:000003">
    <property type="entry name" value="Cysteine desulfurase IscS"/>
    <property type="match status" value="1"/>
</dbReference>
<keyword evidence="6" id="KW-0479">Metal-binding</keyword>
<reference evidence="13 14" key="1">
    <citation type="journal article" date="2002" name="Environ. Microbiol.">
        <title>Complete genome sequence and comparative analysis of the metabolically versatile Pseudomonas putida KT2440.</title>
        <authorList>
            <person name="Nelson K.E."/>
            <person name="Weinel C."/>
            <person name="Paulsen I.T."/>
            <person name="Dodson R.J."/>
            <person name="Hilbert H."/>
            <person name="Martins dos Santos V.A."/>
            <person name="Fouts D.E."/>
            <person name="Gill S.R."/>
            <person name="Pop M."/>
            <person name="Holmes M."/>
            <person name="Brinkac L."/>
            <person name="Beanan M."/>
            <person name="DeBoy R.T."/>
            <person name="Daugherty S."/>
            <person name="Kolonay J."/>
            <person name="Madupu R."/>
            <person name="Nelson W."/>
            <person name="White O."/>
            <person name="Peterson J."/>
            <person name="Khouri H."/>
            <person name="Hance I."/>
            <person name="Chris Lee P."/>
            <person name="Holtzapple E."/>
            <person name="Scanlan D."/>
            <person name="Tran K."/>
            <person name="Moazzez A."/>
            <person name="Utterback T."/>
            <person name="Rizzo M."/>
            <person name="Lee K."/>
            <person name="Kosack D."/>
            <person name="Moestl D."/>
            <person name="Wedler H."/>
            <person name="Lauber J."/>
            <person name="Stjepandic D."/>
            <person name="Hoheisel J."/>
            <person name="Straetz M."/>
            <person name="Heim S."/>
            <person name="Kiewitz C."/>
            <person name="Eisen J.A."/>
            <person name="Timmis K.N."/>
            <person name="Dusterhoft A."/>
            <person name="Tummler B."/>
            <person name="Fraser C.M."/>
        </authorList>
    </citation>
    <scope>NUCLEOTIDE SEQUENCE [LARGE SCALE GENOMIC DNA]</scope>
    <source>
        <strain evidence="14">ATCC 47054 / DSM 6125 / CFBP 8728 / NCIMB 11950 / KT2440</strain>
    </source>
</reference>
<dbReference type="PANTHER" id="PTHR11601:SF34">
    <property type="entry name" value="CYSTEINE DESULFURASE"/>
    <property type="match status" value="1"/>
</dbReference>
<dbReference type="InterPro" id="IPR015421">
    <property type="entry name" value="PyrdxlP-dep_Trfase_major"/>
</dbReference>
<keyword evidence="4 13" id="KW-0808">Transferase</keyword>
<dbReference type="OrthoDB" id="9808002at2"/>
<dbReference type="InterPro" id="IPR000192">
    <property type="entry name" value="Aminotrans_V_dom"/>
</dbReference>
<evidence type="ECO:0000259" key="12">
    <source>
        <dbReference type="Pfam" id="PF00266"/>
    </source>
</evidence>
<evidence type="ECO:0000256" key="4">
    <source>
        <dbReference type="ARBA" id="ARBA00022679"/>
    </source>
</evidence>
<comment type="similarity">
    <text evidence="2">Belongs to the class-V pyridoxal-phosphate-dependent aminotransferase family. NifS/IscS subfamily.</text>
</comment>
<dbReference type="PATRIC" id="fig|160488.4.peg.2580"/>
<evidence type="ECO:0000256" key="1">
    <source>
        <dbReference type="ARBA" id="ARBA00001933"/>
    </source>
</evidence>
<dbReference type="PANTHER" id="PTHR11601">
    <property type="entry name" value="CYSTEINE DESULFURYLASE FAMILY MEMBER"/>
    <property type="match status" value="1"/>
</dbReference>
<dbReference type="Pfam" id="PF00266">
    <property type="entry name" value="Aminotran_5"/>
    <property type="match status" value="1"/>
</dbReference>
<dbReference type="InterPro" id="IPR016454">
    <property type="entry name" value="Cysteine_dSase"/>
</dbReference>
<dbReference type="AlphaFoldDB" id="Q88K56"/>
<accession>Q88K56</accession>
<evidence type="ECO:0000256" key="9">
    <source>
        <dbReference type="ARBA" id="ARBA00023014"/>
    </source>
</evidence>
<dbReference type="HOGENOM" id="CLU_003433_0_0_6"/>
<dbReference type="InterPro" id="IPR015424">
    <property type="entry name" value="PyrdxlP-dep_Trfase"/>
</dbReference>
<evidence type="ECO:0000256" key="2">
    <source>
        <dbReference type="ARBA" id="ARBA00006490"/>
    </source>
</evidence>
<dbReference type="KEGG" id="ppu:PP_2435"/>
<dbReference type="Proteomes" id="UP000000556">
    <property type="component" value="Chromosome"/>
</dbReference>
<dbReference type="InterPro" id="IPR015422">
    <property type="entry name" value="PyrdxlP-dep_Trfase_small"/>
</dbReference>
<sequence length="405" mass="42294">MAGTLTSMIADFTATDTDLPSMPSAPLYFDYAATTPVDDRVIETMLACLGNQANFGNPASSGHAFGQAARHAVEQARQQVAECVGAHAEQLVWTSGATESNNLALKGIAQGIGQPGHLITSQLEHKAVLDTVAELERQGWAVTRLAADADGLIQPASVQAALRADTRLVSLMAVNNELGTVTDFAAIGEQVRAHGALLHVDAAQAVGKLAIDLRTMAVDLMSFSAHKVYGPKGIGALYVGPRARVLMRAQMHGGGHEQGLRSGTLATHQIAGMGSAFALAGQPGDSEHQRLEQLARRLRTGLLAMPGVTLNGCAKQRIPHTLNLCIDSKGFNSTALAGELALSTTSACNSASNAASHVLLALGLDERQARNSVRLSIGRFSTEADVDKALDVFGRVLAAASAALW</sequence>
<dbReference type="InterPro" id="IPR020578">
    <property type="entry name" value="Aminotrans_V_PyrdxlP_BS"/>
</dbReference>
<dbReference type="Gene3D" id="3.90.1150.10">
    <property type="entry name" value="Aspartate Aminotransferase, domain 1"/>
    <property type="match status" value="1"/>
</dbReference>
<dbReference type="EMBL" id="AE015451">
    <property type="protein sequence ID" value="AAN68047.1"/>
    <property type="molecule type" value="Genomic_DNA"/>
</dbReference>
<comment type="catalytic activity">
    <reaction evidence="10">
        <text>(sulfur carrier)-H + L-cysteine = (sulfur carrier)-SH + L-alanine</text>
        <dbReference type="Rhea" id="RHEA:43892"/>
        <dbReference type="Rhea" id="RHEA-COMP:14737"/>
        <dbReference type="Rhea" id="RHEA-COMP:14739"/>
        <dbReference type="ChEBI" id="CHEBI:29917"/>
        <dbReference type="ChEBI" id="CHEBI:35235"/>
        <dbReference type="ChEBI" id="CHEBI:57972"/>
        <dbReference type="ChEBI" id="CHEBI:64428"/>
        <dbReference type="EC" id="2.8.1.7"/>
    </reaction>
</comment>
<gene>
    <name evidence="13" type="primary">iscS-II</name>
    <name evidence="13" type="ordered locus">PP_2435</name>
</gene>
<dbReference type="PaxDb" id="160488-PP_2435"/>
<dbReference type="PROSITE" id="PS00595">
    <property type="entry name" value="AA_TRANSFER_CLASS_5"/>
    <property type="match status" value="1"/>
</dbReference>